<dbReference type="EMBL" id="PGGN01000008">
    <property type="protein sequence ID" value="PSH54672.1"/>
    <property type="molecule type" value="Genomic_DNA"/>
</dbReference>
<dbReference type="Gene3D" id="3.30.1330.40">
    <property type="entry name" value="RutC-like"/>
    <property type="match status" value="1"/>
</dbReference>
<dbReference type="CDD" id="cd02199">
    <property type="entry name" value="YjgF_YER057c_UK114_like_1"/>
    <property type="match status" value="1"/>
</dbReference>
<keyword evidence="2" id="KW-1185">Reference proteome</keyword>
<dbReference type="OrthoDB" id="9806350at2"/>
<dbReference type="PANTHER" id="PTHR43760:SF1">
    <property type="entry name" value="ENDORIBONUCLEASE L-PSP_CHORISMATE MUTASE-LIKE DOMAIN-CONTAINING PROTEIN"/>
    <property type="match status" value="1"/>
</dbReference>
<dbReference type="InterPro" id="IPR035959">
    <property type="entry name" value="RutC-like_sf"/>
</dbReference>
<dbReference type="Proteomes" id="UP000241158">
    <property type="component" value="Unassembled WGS sequence"/>
</dbReference>
<comment type="caution">
    <text evidence="1">The sequence shown here is derived from an EMBL/GenBank/DDBJ whole genome shotgun (WGS) entry which is preliminary data.</text>
</comment>
<dbReference type="InterPro" id="IPR006175">
    <property type="entry name" value="YjgF/YER057c/UK114"/>
</dbReference>
<dbReference type="RefSeq" id="WP_106719576.1">
    <property type="nucleotide sequence ID" value="NZ_JACHXT010000003.1"/>
</dbReference>
<dbReference type="AlphaFoldDB" id="A0A2P7AKE7"/>
<evidence type="ECO:0000313" key="1">
    <source>
        <dbReference type="EMBL" id="PSH54672.1"/>
    </source>
</evidence>
<dbReference type="Pfam" id="PF01042">
    <property type="entry name" value="Ribonuc_L-PSP"/>
    <property type="match status" value="1"/>
</dbReference>
<dbReference type="SUPFAM" id="SSF55298">
    <property type="entry name" value="YjgF-like"/>
    <property type="match status" value="1"/>
</dbReference>
<dbReference type="PANTHER" id="PTHR43760">
    <property type="entry name" value="ENDORIBONUCLEASE-RELATED"/>
    <property type="match status" value="1"/>
</dbReference>
<reference evidence="2" key="1">
    <citation type="submission" date="2017-11" db="EMBL/GenBank/DDBJ databases">
        <authorList>
            <person name="Kuznetsova I."/>
            <person name="Sazanova A."/>
            <person name="Chirak E."/>
            <person name="Safronova V."/>
            <person name="Willems A."/>
        </authorList>
    </citation>
    <scope>NUCLEOTIDE SEQUENCE [LARGE SCALE GENOMIC DNA]</scope>
    <source>
        <strain evidence="2">PEPV15</strain>
    </source>
</reference>
<proteinExistence type="predicted"/>
<gene>
    <name evidence="1" type="ORF">CU100_26215</name>
</gene>
<name>A0A2P7AKE7_9HYPH</name>
<organism evidence="1 2">
    <name type="scientific">Phyllobacterium endophyticum</name>
    <dbReference type="NCBI Taxonomy" id="1149773"/>
    <lineage>
        <taxon>Bacteria</taxon>
        <taxon>Pseudomonadati</taxon>
        <taxon>Pseudomonadota</taxon>
        <taxon>Alphaproteobacteria</taxon>
        <taxon>Hyphomicrobiales</taxon>
        <taxon>Phyllobacteriaceae</taxon>
        <taxon>Phyllobacterium</taxon>
    </lineage>
</organism>
<evidence type="ECO:0000313" key="2">
    <source>
        <dbReference type="Proteomes" id="UP000241158"/>
    </source>
</evidence>
<dbReference type="InterPro" id="IPR013813">
    <property type="entry name" value="Endoribo_LPSP/chorism_mut-like"/>
</dbReference>
<accession>A0A2P7AKE7</accession>
<sequence length="148" mass="15593">MSAPNIDANTPRSQGLYDVATRRNDIIYVSGMTPRKAGALIHTGQIDPDKSIDEYSQAVRQAAGNALAAAATQLREGEIICEVVSLTVYVNAPVGFNDHSRIADFASAYFRDNLGQKGVGSRTAIGVSSLPSNAPVELQVIVSVCLSG</sequence>
<protein>
    <submittedName>
        <fullName evidence="1">RidA family protein</fullName>
    </submittedName>
</protein>